<dbReference type="Pfam" id="PF00069">
    <property type="entry name" value="Pkinase"/>
    <property type="match status" value="1"/>
</dbReference>
<dbReference type="EMBL" id="BFAD01000017">
    <property type="protein sequence ID" value="GBE89699.1"/>
    <property type="molecule type" value="Genomic_DNA"/>
</dbReference>
<dbReference type="OrthoDB" id="2740102at2759"/>
<dbReference type="PROSITE" id="PS00109">
    <property type="entry name" value="PROTEIN_KINASE_TYR"/>
    <property type="match status" value="1"/>
</dbReference>
<dbReference type="RefSeq" id="XP_027620612.1">
    <property type="nucleotide sequence ID" value="XM_027764811.1"/>
</dbReference>
<dbReference type="InterPro" id="IPR011009">
    <property type="entry name" value="Kinase-like_dom_sf"/>
</dbReference>
<dbReference type="InParanoid" id="A0A401H5N8"/>
<dbReference type="PANTHER" id="PTHR37171:SF1">
    <property type="entry name" value="SERINE_THREONINE-PROTEIN KINASE YRZF-RELATED"/>
    <property type="match status" value="1"/>
</dbReference>
<dbReference type="PANTHER" id="PTHR37171">
    <property type="entry name" value="SERINE/THREONINE-PROTEIN KINASE YRZF-RELATED"/>
    <property type="match status" value="1"/>
</dbReference>
<dbReference type="GO" id="GO:0004672">
    <property type="term" value="F:protein kinase activity"/>
    <property type="evidence" value="ECO:0007669"/>
    <property type="project" value="InterPro"/>
</dbReference>
<organism evidence="2 3">
    <name type="scientific">Sparassis crispa</name>
    <dbReference type="NCBI Taxonomy" id="139825"/>
    <lineage>
        <taxon>Eukaryota</taxon>
        <taxon>Fungi</taxon>
        <taxon>Dikarya</taxon>
        <taxon>Basidiomycota</taxon>
        <taxon>Agaricomycotina</taxon>
        <taxon>Agaricomycetes</taxon>
        <taxon>Polyporales</taxon>
        <taxon>Sparassidaceae</taxon>
        <taxon>Sparassis</taxon>
    </lineage>
</organism>
<comment type="caution">
    <text evidence="2">The sequence shown here is derived from an EMBL/GenBank/DDBJ whole genome shotgun (WGS) entry which is preliminary data.</text>
</comment>
<dbReference type="PROSITE" id="PS50011">
    <property type="entry name" value="PROTEIN_KINASE_DOM"/>
    <property type="match status" value="1"/>
</dbReference>
<dbReference type="Gene3D" id="1.10.510.10">
    <property type="entry name" value="Transferase(Phosphotransferase) domain 1"/>
    <property type="match status" value="1"/>
</dbReference>
<evidence type="ECO:0000313" key="2">
    <source>
        <dbReference type="EMBL" id="GBE89699.1"/>
    </source>
</evidence>
<dbReference type="InterPro" id="IPR008266">
    <property type="entry name" value="Tyr_kinase_AS"/>
</dbReference>
<gene>
    <name evidence="2" type="ORF">SCP_1700230</name>
</gene>
<dbReference type="AlphaFoldDB" id="A0A401H5N8"/>
<proteinExistence type="predicted"/>
<sequence length="298" mass="34738">MALLRFPRLFPDERLPEFYDLLLVDSDEGSHKNMRLTLTDVVCIYEGKKLSAVYRATIRVTSDSPEAAEHLPREVVCKVVYGRPARDKLHFESSMYEKLQDLQGRLIPRCFGLYEGEMDDGRAACLLLEYCGEELTRKLRYTSWDFRRQVLDSLFEIHRRGVVHNDVREWNIVINKEGRPIIVDFDIAQSKNHDCPVKSPIEFDIPEPDEFHFGCNELHWAGQLADVWLPTMFLFLGRRVPIKYTDSPELLAKVAPPGTSPEEALERAHVYYQMYRTALEKRKCCEPYKYLDGNMVDK</sequence>
<keyword evidence="3" id="KW-1185">Reference proteome</keyword>
<dbReference type="InterPro" id="IPR052396">
    <property type="entry name" value="Meiotic_Drive_Suppr_Kinase"/>
</dbReference>
<protein>
    <recommendedName>
        <fullName evidence="1">Protein kinase domain-containing protein</fullName>
    </recommendedName>
</protein>
<dbReference type="GeneID" id="38786616"/>
<accession>A0A401H5N8</accession>
<dbReference type="InterPro" id="IPR000719">
    <property type="entry name" value="Prot_kinase_dom"/>
</dbReference>
<evidence type="ECO:0000313" key="3">
    <source>
        <dbReference type="Proteomes" id="UP000287166"/>
    </source>
</evidence>
<dbReference type="STRING" id="139825.A0A401H5N8"/>
<dbReference type="SUPFAM" id="SSF56112">
    <property type="entry name" value="Protein kinase-like (PK-like)"/>
    <property type="match status" value="1"/>
</dbReference>
<evidence type="ECO:0000259" key="1">
    <source>
        <dbReference type="PROSITE" id="PS50011"/>
    </source>
</evidence>
<feature type="domain" description="Protein kinase" evidence="1">
    <location>
        <begin position="39"/>
        <end position="298"/>
    </location>
</feature>
<dbReference type="Proteomes" id="UP000287166">
    <property type="component" value="Unassembled WGS sequence"/>
</dbReference>
<name>A0A401H5N8_9APHY</name>
<reference evidence="2 3" key="1">
    <citation type="journal article" date="2018" name="Sci. Rep.">
        <title>Genome sequence of the cauliflower mushroom Sparassis crispa (Hanabiratake) and its association with beneficial usage.</title>
        <authorList>
            <person name="Kiyama R."/>
            <person name="Furutani Y."/>
            <person name="Kawaguchi K."/>
            <person name="Nakanishi T."/>
        </authorList>
    </citation>
    <scope>NUCLEOTIDE SEQUENCE [LARGE SCALE GENOMIC DNA]</scope>
</reference>
<dbReference type="GO" id="GO:0005524">
    <property type="term" value="F:ATP binding"/>
    <property type="evidence" value="ECO:0007669"/>
    <property type="project" value="InterPro"/>
</dbReference>